<evidence type="ECO:0000313" key="4">
    <source>
        <dbReference type="EMBL" id="CAA0081386.1"/>
    </source>
</evidence>
<dbReference type="Proteomes" id="UP000439591">
    <property type="component" value="Unassembled WGS sequence"/>
</dbReference>
<proteinExistence type="inferred from homology"/>
<evidence type="ECO:0000313" key="6">
    <source>
        <dbReference type="Proteomes" id="UP000435877"/>
    </source>
</evidence>
<organism evidence="4 7">
    <name type="scientific">Zhongshania aliphaticivorans</name>
    <dbReference type="NCBI Taxonomy" id="1470434"/>
    <lineage>
        <taxon>Bacteria</taxon>
        <taxon>Pseudomonadati</taxon>
        <taxon>Pseudomonadota</taxon>
        <taxon>Gammaproteobacteria</taxon>
        <taxon>Cellvibrionales</taxon>
        <taxon>Spongiibacteraceae</taxon>
        <taxon>Zhongshania</taxon>
    </lineage>
</organism>
<dbReference type="InterPro" id="IPR006143">
    <property type="entry name" value="RND_pump_MFP"/>
</dbReference>
<dbReference type="Gene3D" id="1.10.287.470">
    <property type="entry name" value="Helix hairpin bin"/>
    <property type="match status" value="1"/>
</dbReference>
<dbReference type="RefSeq" id="WP_159267433.1">
    <property type="nucleotide sequence ID" value="NZ_CACSIK010000001.1"/>
</dbReference>
<sequence length="413" mass="44839">MPKLLRQLLPLVILVIGVLTARTLLSGPSSPPPTVQTAPPPQDAIFQLVEPQLLPIKVAANGKISSRRTVDIASEVAGKVIKTYDIYKVGNSVADQQPLLRIDGIEVKTELSRAQAKLAEAKEQLASEQGRVAQTKREWRDLGSDEANALFLRKPQLHKAERAVDAAEAELKLAQRNVDRLELRAPFPAVIDHIDAELGQYLSKGATVATLIDINALEIALEISPKQYRLLNFNATDYDQGIPVTLHNNGVSLTATIRRAAASLNTDSRLYTLYAELDDGQLAFTQNQLRIGTFLEADIHATQPSLLLAVPSDALYEQRFLRIIDAQNALQLMPVTVAFTNDDTSYIITTDQQAQRVVLSDLASNTEGTALLPIANTPSSTSAPNNTAPSPQPIKPSTSKPTNTEPSEEAGNQ</sequence>
<dbReference type="EMBL" id="CACSIK010000001">
    <property type="protein sequence ID" value="CAA0084922.1"/>
    <property type="molecule type" value="Genomic_DNA"/>
</dbReference>
<keyword evidence="6" id="KW-1185">Reference proteome</keyword>
<dbReference type="Gene3D" id="2.40.50.100">
    <property type="match status" value="1"/>
</dbReference>
<protein>
    <submittedName>
        <fullName evidence="4">Macrolide export protein MacA</fullName>
    </submittedName>
</protein>
<name>A0A5S9MXD0_9GAMM</name>
<comment type="similarity">
    <text evidence="1">Belongs to the membrane fusion protein (MFP) (TC 8.A.1) family.</text>
</comment>
<dbReference type="PANTHER" id="PTHR30469:SF29">
    <property type="entry name" value="BLR2860 PROTEIN"/>
    <property type="match status" value="1"/>
</dbReference>
<dbReference type="GO" id="GO:1990281">
    <property type="term" value="C:efflux pump complex"/>
    <property type="evidence" value="ECO:0007669"/>
    <property type="project" value="TreeGrafter"/>
</dbReference>
<evidence type="ECO:0000256" key="2">
    <source>
        <dbReference type="SAM" id="Coils"/>
    </source>
</evidence>
<dbReference type="OrthoDB" id="5730196at2"/>
<feature type="region of interest" description="Disordered" evidence="3">
    <location>
        <begin position="372"/>
        <end position="413"/>
    </location>
</feature>
<dbReference type="Proteomes" id="UP000435877">
    <property type="component" value="Unassembled WGS sequence"/>
</dbReference>
<keyword evidence="2" id="KW-0175">Coiled coil</keyword>
<gene>
    <name evidence="4" type="primary">macA</name>
    <name evidence="5" type="ORF">IHBHHGIJ_00766</name>
    <name evidence="4" type="ORF">KFEGEMFD_00384</name>
</gene>
<evidence type="ECO:0000256" key="3">
    <source>
        <dbReference type="SAM" id="MobiDB-lite"/>
    </source>
</evidence>
<evidence type="ECO:0000313" key="5">
    <source>
        <dbReference type="EMBL" id="CAA0084922.1"/>
    </source>
</evidence>
<dbReference type="SUPFAM" id="SSF111369">
    <property type="entry name" value="HlyD-like secretion proteins"/>
    <property type="match status" value="1"/>
</dbReference>
<feature type="compositionally biased region" description="Polar residues" evidence="3">
    <location>
        <begin position="376"/>
        <end position="413"/>
    </location>
</feature>
<feature type="coiled-coil region" evidence="2">
    <location>
        <begin position="104"/>
        <end position="184"/>
    </location>
</feature>
<dbReference type="Gene3D" id="2.40.30.170">
    <property type="match status" value="1"/>
</dbReference>
<reference evidence="6 7" key="1">
    <citation type="submission" date="2019-11" db="EMBL/GenBank/DDBJ databases">
        <authorList>
            <person name="Holert J."/>
        </authorList>
    </citation>
    <scope>NUCLEOTIDE SEQUENCE [LARGE SCALE GENOMIC DNA]</scope>
    <source>
        <strain evidence="4">BC3_2A</strain>
        <strain evidence="5">SB11_1A</strain>
    </source>
</reference>
<evidence type="ECO:0000313" key="7">
    <source>
        <dbReference type="Proteomes" id="UP000439591"/>
    </source>
</evidence>
<dbReference type="GO" id="GO:0015562">
    <property type="term" value="F:efflux transmembrane transporter activity"/>
    <property type="evidence" value="ECO:0007669"/>
    <property type="project" value="TreeGrafter"/>
</dbReference>
<accession>A0A5S9MXD0</accession>
<evidence type="ECO:0000256" key="1">
    <source>
        <dbReference type="ARBA" id="ARBA00009477"/>
    </source>
</evidence>
<dbReference type="PANTHER" id="PTHR30469">
    <property type="entry name" value="MULTIDRUG RESISTANCE PROTEIN MDTA"/>
    <property type="match status" value="1"/>
</dbReference>
<dbReference type="NCBIfam" id="TIGR01730">
    <property type="entry name" value="RND_mfp"/>
    <property type="match status" value="1"/>
</dbReference>
<dbReference type="AlphaFoldDB" id="A0A5S9MXD0"/>
<dbReference type="EMBL" id="CACSIM010000001">
    <property type="protein sequence ID" value="CAA0081386.1"/>
    <property type="molecule type" value="Genomic_DNA"/>
</dbReference>